<dbReference type="Proteomes" id="UP001054945">
    <property type="component" value="Unassembled WGS sequence"/>
</dbReference>
<evidence type="ECO:0000313" key="1">
    <source>
        <dbReference type="EMBL" id="GIX86844.1"/>
    </source>
</evidence>
<gene>
    <name evidence="1" type="ORF">CEXT_772611</name>
</gene>
<proteinExistence type="predicted"/>
<reference evidence="1 2" key="1">
    <citation type="submission" date="2021-06" db="EMBL/GenBank/DDBJ databases">
        <title>Caerostris extrusa draft genome.</title>
        <authorList>
            <person name="Kono N."/>
            <person name="Arakawa K."/>
        </authorList>
    </citation>
    <scope>NUCLEOTIDE SEQUENCE [LARGE SCALE GENOMIC DNA]</scope>
</reference>
<name>A0AAV4NPX5_CAEEX</name>
<accession>A0AAV4NPX5</accession>
<keyword evidence="2" id="KW-1185">Reference proteome</keyword>
<evidence type="ECO:0000313" key="2">
    <source>
        <dbReference type="Proteomes" id="UP001054945"/>
    </source>
</evidence>
<organism evidence="1 2">
    <name type="scientific">Caerostris extrusa</name>
    <name type="common">Bark spider</name>
    <name type="synonym">Caerostris bankana</name>
    <dbReference type="NCBI Taxonomy" id="172846"/>
    <lineage>
        <taxon>Eukaryota</taxon>
        <taxon>Metazoa</taxon>
        <taxon>Ecdysozoa</taxon>
        <taxon>Arthropoda</taxon>
        <taxon>Chelicerata</taxon>
        <taxon>Arachnida</taxon>
        <taxon>Araneae</taxon>
        <taxon>Araneomorphae</taxon>
        <taxon>Entelegynae</taxon>
        <taxon>Araneoidea</taxon>
        <taxon>Araneidae</taxon>
        <taxon>Caerostris</taxon>
    </lineage>
</organism>
<sequence length="98" mass="11281">MTDVCYELRPHSAHACSSHSHRRTPSQNPCNEFDELLALVVDSPRSRPPPTTFSLCFHIIYNITSADLQNDCICRSTERLHLLIHRMIACIDLQNKYN</sequence>
<dbReference type="AlphaFoldDB" id="A0AAV4NPX5"/>
<dbReference type="EMBL" id="BPLR01021174">
    <property type="protein sequence ID" value="GIX86844.1"/>
    <property type="molecule type" value="Genomic_DNA"/>
</dbReference>
<protein>
    <submittedName>
        <fullName evidence="1">Uncharacterized protein</fullName>
    </submittedName>
</protein>
<comment type="caution">
    <text evidence="1">The sequence shown here is derived from an EMBL/GenBank/DDBJ whole genome shotgun (WGS) entry which is preliminary data.</text>
</comment>